<evidence type="ECO:0000313" key="1">
    <source>
        <dbReference type="EMBL" id="CAI8598035.1"/>
    </source>
</evidence>
<name>A0AAV0ZNQ8_VICFA</name>
<dbReference type="Proteomes" id="UP001157006">
    <property type="component" value="Chromosome 2"/>
</dbReference>
<dbReference type="AlphaFoldDB" id="A0AAV0ZNQ8"/>
<dbReference type="EMBL" id="OX451737">
    <property type="protein sequence ID" value="CAI8598035.1"/>
    <property type="molecule type" value="Genomic_DNA"/>
</dbReference>
<sequence length="190" mass="22243">MVVSQKDIAYEIFYFENTTEWSPTSYTCNIYHGREGMWKTMENDFISGGRNMKFNMPVFHDGVVHFISDCSDYFTRLSPFYKPYIMSYNFEKGTTAILKLPREAIRGFHICNMGIFSWGKVTNSASLIMCEFLRKLEYNLLNFLTKVNLAIHIAKTPQQTVEIHQSSHHQIISFMKFTLICYVEHIVKEA</sequence>
<evidence type="ECO:0000313" key="2">
    <source>
        <dbReference type="Proteomes" id="UP001157006"/>
    </source>
</evidence>
<gene>
    <name evidence="1" type="ORF">VFH_II109040</name>
</gene>
<accession>A0AAV0ZNQ8</accession>
<organism evidence="1 2">
    <name type="scientific">Vicia faba</name>
    <name type="common">Broad bean</name>
    <name type="synonym">Faba vulgaris</name>
    <dbReference type="NCBI Taxonomy" id="3906"/>
    <lineage>
        <taxon>Eukaryota</taxon>
        <taxon>Viridiplantae</taxon>
        <taxon>Streptophyta</taxon>
        <taxon>Embryophyta</taxon>
        <taxon>Tracheophyta</taxon>
        <taxon>Spermatophyta</taxon>
        <taxon>Magnoliopsida</taxon>
        <taxon>eudicotyledons</taxon>
        <taxon>Gunneridae</taxon>
        <taxon>Pentapetalae</taxon>
        <taxon>rosids</taxon>
        <taxon>fabids</taxon>
        <taxon>Fabales</taxon>
        <taxon>Fabaceae</taxon>
        <taxon>Papilionoideae</taxon>
        <taxon>50 kb inversion clade</taxon>
        <taxon>NPAAA clade</taxon>
        <taxon>Hologalegina</taxon>
        <taxon>IRL clade</taxon>
        <taxon>Fabeae</taxon>
        <taxon>Vicia</taxon>
    </lineage>
</organism>
<keyword evidence="2" id="KW-1185">Reference proteome</keyword>
<protein>
    <submittedName>
        <fullName evidence="1">Uncharacterized protein</fullName>
    </submittedName>
</protein>
<proteinExistence type="predicted"/>
<reference evidence="1 2" key="1">
    <citation type="submission" date="2023-01" db="EMBL/GenBank/DDBJ databases">
        <authorList>
            <person name="Kreplak J."/>
        </authorList>
    </citation>
    <scope>NUCLEOTIDE SEQUENCE [LARGE SCALE GENOMIC DNA]</scope>
</reference>